<keyword evidence="1" id="KW-0472">Membrane</keyword>
<organism evidence="2 3">
    <name type="scientific">Methylocella silvestris (strain DSM 15510 / CIP 108128 / LMG 27833 / NCIMB 13906 / BL2)</name>
    <dbReference type="NCBI Taxonomy" id="395965"/>
    <lineage>
        <taxon>Bacteria</taxon>
        <taxon>Pseudomonadati</taxon>
        <taxon>Pseudomonadota</taxon>
        <taxon>Alphaproteobacteria</taxon>
        <taxon>Hyphomicrobiales</taxon>
        <taxon>Beijerinckiaceae</taxon>
        <taxon>Methylocella</taxon>
    </lineage>
</organism>
<keyword evidence="1" id="KW-1133">Transmembrane helix</keyword>
<accession>B8EJM9</accession>
<dbReference type="AlphaFoldDB" id="B8EJM9"/>
<keyword evidence="1" id="KW-0812">Transmembrane</keyword>
<dbReference type="PROSITE" id="PS51257">
    <property type="entry name" value="PROKAR_LIPOPROTEIN"/>
    <property type="match status" value="1"/>
</dbReference>
<protein>
    <recommendedName>
        <fullName evidence="4">Oligosaccharide repeat unit polymerase</fullName>
    </recommendedName>
</protein>
<evidence type="ECO:0008006" key="4">
    <source>
        <dbReference type="Google" id="ProtNLM"/>
    </source>
</evidence>
<name>B8EJM9_METSB</name>
<proteinExistence type="predicted"/>
<evidence type="ECO:0000313" key="2">
    <source>
        <dbReference type="EMBL" id="ACK49433.1"/>
    </source>
</evidence>
<dbReference type="EMBL" id="CP001280">
    <property type="protein sequence ID" value="ACK49433.1"/>
    <property type="molecule type" value="Genomic_DNA"/>
</dbReference>
<dbReference type="STRING" id="395965.Msil_0459"/>
<dbReference type="KEGG" id="msl:Msil_0459"/>
<feature type="transmembrane region" description="Helical" evidence="1">
    <location>
        <begin position="214"/>
        <end position="230"/>
    </location>
</feature>
<feature type="transmembrane region" description="Helical" evidence="1">
    <location>
        <begin position="236"/>
        <end position="255"/>
    </location>
</feature>
<evidence type="ECO:0000256" key="1">
    <source>
        <dbReference type="SAM" id="Phobius"/>
    </source>
</evidence>
<reference evidence="2 3" key="1">
    <citation type="journal article" date="2010" name="J. Bacteriol.">
        <title>Complete genome sequence of the aerobic facultative methanotroph Methylocella silvestris BL2.</title>
        <authorList>
            <person name="Chen Y."/>
            <person name="Crombie A."/>
            <person name="Rahman M.T."/>
            <person name="Dedysh S.N."/>
            <person name="Liesack W."/>
            <person name="Stott M.B."/>
            <person name="Alam M."/>
            <person name="Theisen A.R."/>
            <person name="Murrell J.C."/>
            <person name="Dunfield P.F."/>
        </authorList>
    </citation>
    <scope>NUCLEOTIDE SEQUENCE [LARGE SCALE GENOMIC DNA]</scope>
    <source>
        <strain evidence="3">DSM 15510 / CIP 108128 / LMG 27833 / NCIMB 13906 / BL2</strain>
    </source>
</reference>
<feature type="transmembrane region" description="Helical" evidence="1">
    <location>
        <begin position="371"/>
        <end position="393"/>
    </location>
</feature>
<keyword evidence="3" id="KW-1185">Reference proteome</keyword>
<dbReference type="OrthoDB" id="8229713at2"/>
<dbReference type="RefSeq" id="WP_012589503.1">
    <property type="nucleotide sequence ID" value="NC_011666.1"/>
</dbReference>
<dbReference type="Proteomes" id="UP000002257">
    <property type="component" value="Chromosome"/>
</dbReference>
<gene>
    <name evidence="2" type="ordered locus">Msil_0459</name>
</gene>
<feature type="transmembrane region" description="Helical" evidence="1">
    <location>
        <begin position="185"/>
        <end position="207"/>
    </location>
</feature>
<feature type="transmembrane region" description="Helical" evidence="1">
    <location>
        <begin position="12"/>
        <end position="34"/>
    </location>
</feature>
<feature type="transmembrane region" description="Helical" evidence="1">
    <location>
        <begin position="144"/>
        <end position="165"/>
    </location>
</feature>
<feature type="transmembrane region" description="Helical" evidence="1">
    <location>
        <begin position="40"/>
        <end position="59"/>
    </location>
</feature>
<dbReference type="HOGENOM" id="CLU_658633_0_0_5"/>
<feature type="transmembrane region" description="Helical" evidence="1">
    <location>
        <begin position="66"/>
        <end position="84"/>
    </location>
</feature>
<feature type="transmembrane region" description="Helical" evidence="1">
    <location>
        <begin position="104"/>
        <end position="124"/>
    </location>
</feature>
<feature type="transmembrane region" description="Helical" evidence="1">
    <location>
        <begin position="262"/>
        <end position="280"/>
    </location>
</feature>
<dbReference type="eggNOG" id="ENOG502ZBP5">
    <property type="taxonomic scope" value="Bacteria"/>
</dbReference>
<feature type="transmembrane region" description="Helical" evidence="1">
    <location>
        <begin position="405"/>
        <end position="424"/>
    </location>
</feature>
<evidence type="ECO:0000313" key="3">
    <source>
        <dbReference type="Proteomes" id="UP000002257"/>
    </source>
</evidence>
<sequence length="463" mass="51125">MQEEYRIFPFQMALVLFSCIVSALFFLFILPYNAQYNDSLVILAFCISALFLMLITNLCDPRPRPIHLLFCIYMIFFYLLPGYFHTAYARFPFFQAGYSPAQVLTASMVVATFLAFFLIGYGIVLFPRGKRARRAIVPGRLQRAAIFCLITGIVCAGSLGFSGFMTTIRDSNLTTQTTGETATPIKLIIGALARATSFYGFMYGIFLLRDDRRLINALVCLSTTALFFTLNSPLAVTRFVIGSYVIGVFIVLVQFNRPQKLMLAFAFIGAQAGLFSYISYLSRGDLGTAYVWAPLDDFTTSGDFDGFQSTINVTSYHDQLGGKHGVNLASALLFFVPRPLWPQKSGGTGGEAAIFEGYPMWNISSPLPSEFYIDFGFPGVVVLSFIFGMLIRLGDDYFLHFKNTADALGQVLVATVASYIFIILRGALVAILGPFAVSLAIATLCHAYVTAPVKEDEDDESDV</sequence>